<name>A0A543ARX0_9ACTN</name>
<dbReference type="GO" id="GO:0005886">
    <property type="term" value="C:plasma membrane"/>
    <property type="evidence" value="ECO:0007669"/>
    <property type="project" value="UniProtKB-SubCell"/>
</dbReference>
<dbReference type="PANTHER" id="PTHR43163:SF3">
    <property type="entry name" value="PEPTIDE ABC TRANSPORTER PERMEASE PROTEIN"/>
    <property type="match status" value="1"/>
</dbReference>
<keyword evidence="10" id="KW-1185">Reference proteome</keyword>
<keyword evidence="2 7" id="KW-0813">Transport</keyword>
<feature type="transmembrane region" description="Helical" evidence="7">
    <location>
        <begin position="136"/>
        <end position="161"/>
    </location>
</feature>
<dbReference type="AlphaFoldDB" id="A0A543ARX0"/>
<dbReference type="PANTHER" id="PTHR43163">
    <property type="entry name" value="DIPEPTIDE TRANSPORT SYSTEM PERMEASE PROTEIN DPPB-RELATED"/>
    <property type="match status" value="1"/>
</dbReference>
<proteinExistence type="inferred from homology"/>
<dbReference type="EMBL" id="VFOW01000001">
    <property type="protein sequence ID" value="TQL75330.1"/>
    <property type="molecule type" value="Genomic_DNA"/>
</dbReference>
<feature type="transmembrane region" description="Helical" evidence="7">
    <location>
        <begin position="283"/>
        <end position="309"/>
    </location>
</feature>
<protein>
    <submittedName>
        <fullName evidence="9">Peptide/nickel transport system permease protein</fullName>
    </submittedName>
</protein>
<feature type="transmembrane region" description="Helical" evidence="7">
    <location>
        <begin position="181"/>
        <end position="199"/>
    </location>
</feature>
<evidence type="ECO:0000259" key="8">
    <source>
        <dbReference type="PROSITE" id="PS50928"/>
    </source>
</evidence>
<evidence type="ECO:0000256" key="4">
    <source>
        <dbReference type="ARBA" id="ARBA00022692"/>
    </source>
</evidence>
<organism evidence="9 10">
    <name type="scientific">Stackebrandtia endophytica</name>
    <dbReference type="NCBI Taxonomy" id="1496996"/>
    <lineage>
        <taxon>Bacteria</taxon>
        <taxon>Bacillati</taxon>
        <taxon>Actinomycetota</taxon>
        <taxon>Actinomycetes</taxon>
        <taxon>Glycomycetales</taxon>
        <taxon>Glycomycetaceae</taxon>
        <taxon>Stackebrandtia</taxon>
    </lineage>
</organism>
<feature type="transmembrane region" description="Helical" evidence="7">
    <location>
        <begin position="244"/>
        <end position="263"/>
    </location>
</feature>
<dbReference type="OrthoDB" id="9778910at2"/>
<keyword evidence="4 7" id="KW-0812">Transmembrane</keyword>
<evidence type="ECO:0000313" key="10">
    <source>
        <dbReference type="Proteomes" id="UP000317043"/>
    </source>
</evidence>
<evidence type="ECO:0000256" key="6">
    <source>
        <dbReference type="ARBA" id="ARBA00023136"/>
    </source>
</evidence>
<evidence type="ECO:0000256" key="2">
    <source>
        <dbReference type="ARBA" id="ARBA00022448"/>
    </source>
</evidence>
<dbReference type="InterPro" id="IPR035906">
    <property type="entry name" value="MetI-like_sf"/>
</dbReference>
<keyword evidence="5 7" id="KW-1133">Transmembrane helix</keyword>
<gene>
    <name evidence="9" type="ORF">FB566_0827</name>
</gene>
<dbReference type="RefSeq" id="WP_142035100.1">
    <property type="nucleotide sequence ID" value="NZ_JBHTGS010000001.1"/>
</dbReference>
<keyword evidence="3" id="KW-1003">Cell membrane</keyword>
<dbReference type="Pfam" id="PF00528">
    <property type="entry name" value="BPD_transp_1"/>
    <property type="match status" value="1"/>
</dbReference>
<dbReference type="InParanoid" id="A0A543ARX0"/>
<feature type="transmembrane region" description="Helical" evidence="7">
    <location>
        <begin position="97"/>
        <end position="124"/>
    </location>
</feature>
<dbReference type="InterPro" id="IPR000515">
    <property type="entry name" value="MetI-like"/>
</dbReference>
<reference evidence="9 10" key="1">
    <citation type="submission" date="2019-06" db="EMBL/GenBank/DDBJ databases">
        <title>Sequencing the genomes of 1000 actinobacteria strains.</title>
        <authorList>
            <person name="Klenk H.-P."/>
        </authorList>
    </citation>
    <scope>NUCLEOTIDE SEQUENCE [LARGE SCALE GENOMIC DNA]</scope>
    <source>
        <strain evidence="9 10">DSM 45928</strain>
    </source>
</reference>
<dbReference type="InterPro" id="IPR045621">
    <property type="entry name" value="BPD_transp_1_N"/>
</dbReference>
<sequence>MSLLRLITQKLAAAGVTILAVSAVLFMAIEVLPGDAAAAMLGGNTTIDQLEAQRAEWGLDQPAATRYLDWLAAAVQGDLGTSFISGEAVTAEIAQPLWFTTILVAIAAAVSLVLALLFGVLAGLRPGSRLDRMLSGSALVVVAVPQFVIAGLLVMLFSLTLGVLPAVSLVPIGGSPLDRPAILVLPVIALASFGIAWAGRLVRAAVADANAAPNVRAARLAGLPEPLVVWRHLLPATIPATAQVFAWLIAGLFGSTTVIERVFNYPGLSEVLISAVRNHDLAVLEGVGILLAMIIVVAFLLADLIGTLADPKRRVRPS</sequence>
<comment type="similarity">
    <text evidence="7">Belongs to the binding-protein-dependent transport system permease family.</text>
</comment>
<feature type="domain" description="ABC transmembrane type-1" evidence="8">
    <location>
        <begin position="97"/>
        <end position="302"/>
    </location>
</feature>
<dbReference type="Proteomes" id="UP000317043">
    <property type="component" value="Unassembled WGS sequence"/>
</dbReference>
<evidence type="ECO:0000256" key="5">
    <source>
        <dbReference type="ARBA" id="ARBA00022989"/>
    </source>
</evidence>
<evidence type="ECO:0000256" key="3">
    <source>
        <dbReference type="ARBA" id="ARBA00022475"/>
    </source>
</evidence>
<evidence type="ECO:0000256" key="1">
    <source>
        <dbReference type="ARBA" id="ARBA00004651"/>
    </source>
</evidence>
<dbReference type="GO" id="GO:0055085">
    <property type="term" value="P:transmembrane transport"/>
    <property type="evidence" value="ECO:0007669"/>
    <property type="project" value="InterPro"/>
</dbReference>
<feature type="transmembrane region" description="Helical" evidence="7">
    <location>
        <begin position="12"/>
        <end position="32"/>
    </location>
</feature>
<comment type="caution">
    <text evidence="9">The sequence shown here is derived from an EMBL/GenBank/DDBJ whole genome shotgun (WGS) entry which is preliminary data.</text>
</comment>
<comment type="subcellular location">
    <subcellularLocation>
        <location evidence="1 7">Cell membrane</location>
        <topology evidence="1 7">Multi-pass membrane protein</topology>
    </subcellularLocation>
</comment>
<evidence type="ECO:0000256" key="7">
    <source>
        <dbReference type="RuleBase" id="RU363032"/>
    </source>
</evidence>
<dbReference type="PROSITE" id="PS50928">
    <property type="entry name" value="ABC_TM1"/>
    <property type="match status" value="1"/>
</dbReference>
<evidence type="ECO:0000313" key="9">
    <source>
        <dbReference type="EMBL" id="TQL75330.1"/>
    </source>
</evidence>
<accession>A0A543ARX0</accession>
<keyword evidence="6 7" id="KW-0472">Membrane</keyword>
<dbReference type="Gene3D" id="1.10.3720.10">
    <property type="entry name" value="MetI-like"/>
    <property type="match status" value="1"/>
</dbReference>
<dbReference type="CDD" id="cd06261">
    <property type="entry name" value="TM_PBP2"/>
    <property type="match status" value="1"/>
</dbReference>
<dbReference type="SUPFAM" id="SSF161098">
    <property type="entry name" value="MetI-like"/>
    <property type="match status" value="1"/>
</dbReference>
<dbReference type="Pfam" id="PF19300">
    <property type="entry name" value="BPD_transp_1_N"/>
    <property type="match status" value="1"/>
</dbReference>